<dbReference type="GO" id="GO:0005739">
    <property type="term" value="C:mitochondrion"/>
    <property type="evidence" value="ECO:0007669"/>
    <property type="project" value="TreeGrafter"/>
</dbReference>
<keyword evidence="3" id="KW-1185">Reference proteome</keyword>
<evidence type="ECO:0000313" key="2">
    <source>
        <dbReference type="EMBL" id="OAX79359.1"/>
    </source>
</evidence>
<feature type="compositionally biased region" description="Polar residues" evidence="1">
    <location>
        <begin position="329"/>
        <end position="344"/>
    </location>
</feature>
<dbReference type="GO" id="GO:0015631">
    <property type="term" value="F:tubulin binding"/>
    <property type="evidence" value="ECO:0007669"/>
    <property type="project" value="TreeGrafter"/>
</dbReference>
<organism evidence="2 3">
    <name type="scientific">Emergomyces africanus</name>
    <dbReference type="NCBI Taxonomy" id="1955775"/>
    <lineage>
        <taxon>Eukaryota</taxon>
        <taxon>Fungi</taxon>
        <taxon>Dikarya</taxon>
        <taxon>Ascomycota</taxon>
        <taxon>Pezizomycotina</taxon>
        <taxon>Eurotiomycetes</taxon>
        <taxon>Eurotiomycetidae</taxon>
        <taxon>Onygenales</taxon>
        <taxon>Ajellomycetaceae</taxon>
        <taxon>Emergomyces</taxon>
    </lineage>
</organism>
<sequence length="503" mass="54850">MDEEDVMDDATPENSPPASPSKATPRHGHLESETLKSSLHHAHRMIQNLKSNIHREKTEKIELKRMLQEARDEIEQRRVETTGPSSANKRQKGKQDVFKKPPRPDMLGARRGFAEIEIEEPDWEDHTVEASPTRKPSGRFNTFPSSGHSRTEAVDASDAYQTANETEDAFETANEREISTESDAFQTGAESFAGDTSEEELTETESRSGPATTVRSKKPLRLSTAKPGDRTSFMSTASTSDEEFDANDSHTPIQMQPQRYRLKMHRGRRGRASGEVGMAPESGNLSARNSPATSFSQGHPPIIPSGQSLFAELGELNGPDSGSDFGTPHRSTTASQVCSPNISRSMDERRPSEVSGPSPVTNPTVDSGMMTEPWGPAQPAPDVDIVPLTSIEPEINHSDSIITAESQDVTEFVDSATQYTPQKESAPGISELPVVLDTPPKTIWDGPVTENHHRIQSDKKEPPAALARPPPLELCISSIVSEATAPVDPIVNVKAQPHTLPLS</sequence>
<dbReference type="InterPro" id="IPR053005">
    <property type="entry name" value="Nuclear_Pos-Cytoskel_Interact"/>
</dbReference>
<feature type="compositionally biased region" description="Basic and acidic residues" evidence="1">
    <location>
        <begin position="93"/>
        <end position="103"/>
    </location>
</feature>
<dbReference type="GO" id="GO:0000226">
    <property type="term" value="P:microtubule cytoskeleton organization"/>
    <property type="evidence" value="ECO:0007669"/>
    <property type="project" value="TreeGrafter"/>
</dbReference>
<comment type="caution">
    <text evidence="2">The sequence shown here is derived from an EMBL/GenBank/DDBJ whole genome shotgun (WGS) entry which is preliminary data.</text>
</comment>
<dbReference type="EMBL" id="LGUA01001052">
    <property type="protein sequence ID" value="OAX79359.1"/>
    <property type="molecule type" value="Genomic_DNA"/>
</dbReference>
<name>A0A1B7NRE5_9EURO</name>
<evidence type="ECO:0000256" key="1">
    <source>
        <dbReference type="SAM" id="MobiDB-lite"/>
    </source>
</evidence>
<feature type="compositionally biased region" description="Polar residues" evidence="1">
    <location>
        <begin position="139"/>
        <end position="148"/>
    </location>
</feature>
<gene>
    <name evidence="2" type="ORF">ACJ72_06322</name>
</gene>
<accession>A0A1B7NRE5</accession>
<dbReference type="AlphaFoldDB" id="A0A1B7NRE5"/>
<feature type="compositionally biased region" description="Polar residues" evidence="1">
    <location>
        <begin position="283"/>
        <end position="297"/>
    </location>
</feature>
<proteinExistence type="predicted"/>
<dbReference type="PANTHER" id="PTHR28190">
    <property type="entry name" value="NUCLEAR MIGRATION PROTEIN NUM1"/>
    <property type="match status" value="1"/>
</dbReference>
<dbReference type="GO" id="GO:0005938">
    <property type="term" value="C:cell cortex"/>
    <property type="evidence" value="ECO:0007669"/>
    <property type="project" value="TreeGrafter"/>
</dbReference>
<dbReference type="STRING" id="1658172.A0A1B7NRE5"/>
<evidence type="ECO:0000313" key="3">
    <source>
        <dbReference type="Proteomes" id="UP000091918"/>
    </source>
</evidence>
<feature type="region of interest" description="Disordered" evidence="1">
    <location>
        <begin position="74"/>
        <end position="384"/>
    </location>
</feature>
<reference evidence="2 3" key="1">
    <citation type="submission" date="2015-07" db="EMBL/GenBank/DDBJ databases">
        <title>Emmonsia species relationships and genome sequence.</title>
        <authorList>
            <person name="Cuomo C.A."/>
            <person name="Schwartz I.S."/>
            <person name="Kenyon C."/>
            <person name="de Hoog G.S."/>
            <person name="Govender N.P."/>
            <person name="Botha A."/>
            <person name="Moreno L."/>
            <person name="de Vries M."/>
            <person name="Munoz J.F."/>
            <person name="Stielow J.B."/>
        </authorList>
    </citation>
    <scope>NUCLEOTIDE SEQUENCE [LARGE SCALE GENOMIC DNA]</scope>
    <source>
        <strain evidence="2 3">CBS 136260</strain>
    </source>
</reference>
<dbReference type="Proteomes" id="UP000091918">
    <property type="component" value="Unassembled WGS sequence"/>
</dbReference>
<feature type="region of interest" description="Disordered" evidence="1">
    <location>
        <begin position="1"/>
        <end position="32"/>
    </location>
</feature>
<dbReference type="OrthoDB" id="2149224at2759"/>
<dbReference type="PANTHER" id="PTHR28190:SF1">
    <property type="entry name" value="NUCLEAR MIGRATION PROTEIN NUM1"/>
    <property type="match status" value="1"/>
</dbReference>
<feature type="compositionally biased region" description="Acidic residues" evidence="1">
    <location>
        <begin position="1"/>
        <end position="11"/>
    </location>
</feature>
<feature type="compositionally biased region" description="Basic residues" evidence="1">
    <location>
        <begin position="260"/>
        <end position="271"/>
    </location>
</feature>
<protein>
    <submittedName>
        <fullName evidence="2">Uncharacterized protein</fullName>
    </submittedName>
</protein>